<dbReference type="Proteomes" id="UP001216150">
    <property type="component" value="Unassembled WGS sequence"/>
</dbReference>
<dbReference type="AlphaFoldDB" id="A0AAD6DVE8"/>
<feature type="transmembrane region" description="Helical" evidence="2">
    <location>
        <begin position="119"/>
        <end position="140"/>
    </location>
</feature>
<organism evidence="3 4">
    <name type="scientific">Penicillium hetheringtonii</name>
    <dbReference type="NCBI Taxonomy" id="911720"/>
    <lineage>
        <taxon>Eukaryota</taxon>
        <taxon>Fungi</taxon>
        <taxon>Dikarya</taxon>
        <taxon>Ascomycota</taxon>
        <taxon>Pezizomycotina</taxon>
        <taxon>Eurotiomycetes</taxon>
        <taxon>Eurotiomycetidae</taxon>
        <taxon>Eurotiales</taxon>
        <taxon>Aspergillaceae</taxon>
        <taxon>Penicillium</taxon>
    </lineage>
</organism>
<feature type="compositionally biased region" description="Polar residues" evidence="1">
    <location>
        <begin position="295"/>
        <end position="310"/>
    </location>
</feature>
<evidence type="ECO:0000313" key="3">
    <source>
        <dbReference type="EMBL" id="KAJ5595753.1"/>
    </source>
</evidence>
<feature type="region of interest" description="Disordered" evidence="1">
    <location>
        <begin position="188"/>
        <end position="265"/>
    </location>
</feature>
<accession>A0AAD6DVE8</accession>
<name>A0AAD6DVE8_9EURO</name>
<keyword evidence="2" id="KW-0812">Transmembrane</keyword>
<feature type="region of interest" description="Disordered" evidence="1">
    <location>
        <begin position="285"/>
        <end position="380"/>
    </location>
</feature>
<keyword evidence="4" id="KW-1185">Reference proteome</keyword>
<proteinExistence type="predicted"/>
<sequence>MSVVLPYTLAGVCLLASLVVTILNGLVYAALQSAPHARDAGLAPVALGFLTCAALISLNVILHKDIRNRQQLPRWKQGFFYFTGAYLLIAAASTTGTIAKDELQSSASTKQTLFIARSIFWALAVFMQGLYFGYLIIALVEKRSTTTGTWPHPYAQDIKLESLPDSPSTLTPPNRVCSSEEFKFDTRRSSLRKYPRRSHRFSGGTLCLQPTTSNTTTATATSNTPTEGNRKTRPSSFETTSSHSTITPQTPTESTFPPSLHRDTHPLLRNSIRSMPSLRRDNIPASLDSLVRPGPTSQHLHPDSPSTTTPEYDIHPLFRTNSPSGSPTPSRGTSVRASPCAGQTITQQALTRMRSERSLRGERVASPVPSPVPSPRMMSPEEERVMAFMSGRD</sequence>
<feature type="compositionally biased region" description="Low complexity" evidence="1">
    <location>
        <begin position="319"/>
        <end position="334"/>
    </location>
</feature>
<keyword evidence="2" id="KW-0472">Membrane</keyword>
<keyword evidence="2" id="KW-1133">Transmembrane helix</keyword>
<evidence type="ECO:0000256" key="1">
    <source>
        <dbReference type="SAM" id="MobiDB-lite"/>
    </source>
</evidence>
<feature type="transmembrane region" description="Helical" evidence="2">
    <location>
        <begin position="7"/>
        <end position="30"/>
    </location>
</feature>
<feature type="compositionally biased region" description="Basic residues" evidence="1">
    <location>
        <begin position="189"/>
        <end position="200"/>
    </location>
</feature>
<feature type="compositionally biased region" description="Basic and acidic residues" evidence="1">
    <location>
        <begin position="353"/>
        <end position="363"/>
    </location>
</feature>
<evidence type="ECO:0000256" key="2">
    <source>
        <dbReference type="SAM" id="Phobius"/>
    </source>
</evidence>
<feature type="compositionally biased region" description="Polar residues" evidence="1">
    <location>
        <begin position="234"/>
        <end position="257"/>
    </location>
</feature>
<dbReference type="EMBL" id="JAQJAC010000002">
    <property type="protein sequence ID" value="KAJ5595753.1"/>
    <property type="molecule type" value="Genomic_DNA"/>
</dbReference>
<feature type="compositionally biased region" description="Low complexity" evidence="1">
    <location>
        <begin position="210"/>
        <end position="226"/>
    </location>
</feature>
<evidence type="ECO:0000313" key="4">
    <source>
        <dbReference type="Proteomes" id="UP001216150"/>
    </source>
</evidence>
<feature type="transmembrane region" description="Helical" evidence="2">
    <location>
        <begin position="78"/>
        <end position="99"/>
    </location>
</feature>
<reference evidence="3 4" key="1">
    <citation type="journal article" date="2023" name="IMA Fungus">
        <title>Comparative genomic study of the Penicillium genus elucidates a diverse pangenome and 15 lateral gene transfer events.</title>
        <authorList>
            <person name="Petersen C."/>
            <person name="Sorensen T."/>
            <person name="Nielsen M.R."/>
            <person name="Sondergaard T.E."/>
            <person name="Sorensen J.L."/>
            <person name="Fitzpatrick D.A."/>
            <person name="Frisvad J.C."/>
            <person name="Nielsen K.L."/>
        </authorList>
    </citation>
    <scope>NUCLEOTIDE SEQUENCE [LARGE SCALE GENOMIC DNA]</scope>
    <source>
        <strain evidence="3 4">IBT 29057</strain>
    </source>
</reference>
<gene>
    <name evidence="3" type="ORF">N7450_002211</name>
</gene>
<comment type="caution">
    <text evidence="3">The sequence shown here is derived from an EMBL/GenBank/DDBJ whole genome shotgun (WGS) entry which is preliminary data.</text>
</comment>
<protein>
    <submittedName>
        <fullName evidence="3">Uncharacterized protein</fullName>
    </submittedName>
</protein>
<feature type="compositionally biased region" description="Polar residues" evidence="1">
    <location>
        <begin position="341"/>
        <end position="350"/>
    </location>
</feature>
<feature type="transmembrane region" description="Helical" evidence="2">
    <location>
        <begin position="42"/>
        <end position="62"/>
    </location>
</feature>